<feature type="transmembrane region" description="Helical" evidence="1">
    <location>
        <begin position="7"/>
        <end position="30"/>
    </location>
</feature>
<dbReference type="AlphaFoldDB" id="A0A8T3VVZ7"/>
<protein>
    <submittedName>
        <fullName evidence="3">RNA-binding protein</fullName>
    </submittedName>
</protein>
<name>A0A8T3VVZ7_METOL</name>
<evidence type="ECO:0000313" key="3">
    <source>
        <dbReference type="EMBL" id="MBE6511819.1"/>
    </source>
</evidence>
<dbReference type="Proteomes" id="UP000732619">
    <property type="component" value="Unassembled WGS sequence"/>
</dbReference>
<evidence type="ECO:0000259" key="2">
    <source>
        <dbReference type="Pfam" id="PF01336"/>
    </source>
</evidence>
<dbReference type="GO" id="GO:0003676">
    <property type="term" value="F:nucleic acid binding"/>
    <property type="evidence" value="ECO:0007669"/>
    <property type="project" value="InterPro"/>
</dbReference>
<reference evidence="3" key="1">
    <citation type="submission" date="2019-04" db="EMBL/GenBank/DDBJ databases">
        <title>Evolution of Biomass-Degrading Anaerobic Consortia Revealed by Metagenomics.</title>
        <authorList>
            <person name="Peng X."/>
        </authorList>
    </citation>
    <scope>NUCLEOTIDE SEQUENCE</scope>
    <source>
        <strain evidence="3">SIG14</strain>
    </source>
</reference>
<dbReference type="InterPro" id="IPR004365">
    <property type="entry name" value="NA-bd_OB_tRNA"/>
</dbReference>
<dbReference type="Pfam" id="PF01336">
    <property type="entry name" value="tRNA_anti-codon"/>
    <property type="match status" value="1"/>
</dbReference>
<proteinExistence type="predicted"/>
<evidence type="ECO:0000313" key="4">
    <source>
        <dbReference type="Proteomes" id="UP000732619"/>
    </source>
</evidence>
<organism evidence="3 4">
    <name type="scientific">Methanobrevibacter olleyae</name>
    <dbReference type="NCBI Taxonomy" id="294671"/>
    <lineage>
        <taxon>Archaea</taxon>
        <taxon>Methanobacteriati</taxon>
        <taxon>Methanobacteriota</taxon>
        <taxon>Methanomada group</taxon>
        <taxon>Methanobacteria</taxon>
        <taxon>Methanobacteriales</taxon>
        <taxon>Methanobacteriaceae</taxon>
        <taxon>Methanobrevibacter</taxon>
    </lineage>
</organism>
<accession>A0A8T3VVZ7</accession>
<feature type="domain" description="OB" evidence="2">
    <location>
        <begin position="49"/>
        <end position="122"/>
    </location>
</feature>
<evidence type="ECO:0000256" key="1">
    <source>
        <dbReference type="SAM" id="Phobius"/>
    </source>
</evidence>
<comment type="caution">
    <text evidence="3">The sequence shown here is derived from an EMBL/GenBank/DDBJ whole genome shotgun (WGS) entry which is preliminary data.</text>
</comment>
<dbReference type="InterPro" id="IPR012340">
    <property type="entry name" value="NA-bd_OB-fold"/>
</dbReference>
<dbReference type="Gene3D" id="2.40.50.140">
    <property type="entry name" value="Nucleic acid-binding proteins"/>
    <property type="match status" value="1"/>
</dbReference>
<keyword evidence="1" id="KW-0812">Transmembrane</keyword>
<keyword evidence="1" id="KW-0472">Membrane</keyword>
<sequence length="132" mass="14416">MELNDKLIFKVALITSLVGIIGMLVFASYIEPKEIQIKDITRNNIGETVAVTGVIESIKESSSGSSCFMELNDGTGKINLIIFESTLVELKDAGNDLDSFRNHKVKVIGSITEYKSSMELILSNSNSIKLVS</sequence>
<dbReference type="EMBL" id="SUTG01000004">
    <property type="protein sequence ID" value="MBE6511819.1"/>
    <property type="molecule type" value="Genomic_DNA"/>
</dbReference>
<dbReference type="SUPFAM" id="SSF50249">
    <property type="entry name" value="Nucleic acid-binding proteins"/>
    <property type="match status" value="1"/>
</dbReference>
<keyword evidence="1" id="KW-1133">Transmembrane helix</keyword>
<gene>
    <name evidence="3" type="ORF">E7Z75_01520</name>
</gene>